<dbReference type="Pfam" id="PF11392">
    <property type="entry name" value="AllH"/>
    <property type="match status" value="1"/>
</dbReference>
<comment type="caution">
    <text evidence="1">The sequence shown here is derived from an EMBL/GenBank/DDBJ whole genome shotgun (WGS) entry which is preliminary data.</text>
</comment>
<sequence length="294" mass="34348">MNRVYKEEKSNYLRTFFKENHVGVVHSKFDHSLNIKLGKQLVHVSDTLEPLSAFGIKANDEKIHSLLKAVEIGDFVSCQNQVLTFYNSLNKIALVIELETLAETDLKLVPFDAHPQLIEETVFFKELMDIPVQMQTGLPMSAKTTKYLENLRHYPTYALTANEQSVIINHFLGRGIGLTPSGDDFLIGYTSLLILFNQQHEWLRRLQQLVRSGKTTDISLAYLNCLLEGGVNENIKELLDLFYSEDQQILKKKNRTYAFIWTYFWNRHFIRHRHWNRSNEPYRKEQQGDLINDR</sequence>
<dbReference type="InterPro" id="IPR021530">
    <property type="entry name" value="AllH-like"/>
</dbReference>
<evidence type="ECO:0000313" key="1">
    <source>
        <dbReference type="EMBL" id="MFD1800488.1"/>
    </source>
</evidence>
<name>A0ABW4NQU1_9LACT</name>
<proteinExistence type="predicted"/>
<gene>
    <name evidence="1" type="ORF">ACFSBK_11575</name>
</gene>
<reference evidence="2" key="1">
    <citation type="journal article" date="2019" name="Int. J. Syst. Evol. Microbiol.">
        <title>The Global Catalogue of Microorganisms (GCM) 10K type strain sequencing project: providing services to taxonomists for standard genome sequencing and annotation.</title>
        <authorList>
            <consortium name="The Broad Institute Genomics Platform"/>
            <consortium name="The Broad Institute Genome Sequencing Center for Infectious Disease"/>
            <person name="Wu L."/>
            <person name="Ma J."/>
        </authorList>
    </citation>
    <scope>NUCLEOTIDE SEQUENCE [LARGE SCALE GENOMIC DNA]</scope>
    <source>
        <strain evidence="2">KCTC 42143</strain>
    </source>
</reference>
<keyword evidence="2" id="KW-1185">Reference proteome</keyword>
<dbReference type="EMBL" id="JBHUFF010000022">
    <property type="protein sequence ID" value="MFD1800488.1"/>
    <property type="molecule type" value="Genomic_DNA"/>
</dbReference>
<dbReference type="RefSeq" id="WP_058918752.1">
    <property type="nucleotide sequence ID" value="NZ_JBHSQC010000002.1"/>
</dbReference>
<accession>A0ABW4NQU1</accession>
<protein>
    <submittedName>
        <fullName evidence="1">DUF2877 domain-containing protein</fullName>
    </submittedName>
</protein>
<dbReference type="Proteomes" id="UP001597285">
    <property type="component" value="Unassembled WGS sequence"/>
</dbReference>
<organism evidence="1 2">
    <name type="scientific">Carnobacterium antarcticum</name>
    <dbReference type="NCBI Taxonomy" id="2126436"/>
    <lineage>
        <taxon>Bacteria</taxon>
        <taxon>Bacillati</taxon>
        <taxon>Bacillota</taxon>
        <taxon>Bacilli</taxon>
        <taxon>Lactobacillales</taxon>
        <taxon>Carnobacteriaceae</taxon>
        <taxon>Carnobacterium</taxon>
    </lineage>
</organism>
<evidence type="ECO:0000313" key="2">
    <source>
        <dbReference type="Proteomes" id="UP001597285"/>
    </source>
</evidence>